<feature type="signal peptide" evidence="1">
    <location>
        <begin position="1"/>
        <end position="24"/>
    </location>
</feature>
<dbReference type="Proteomes" id="UP001165667">
    <property type="component" value="Unassembled WGS sequence"/>
</dbReference>
<dbReference type="InterPro" id="IPR011033">
    <property type="entry name" value="PRC_barrel-like_sf"/>
</dbReference>
<comment type="caution">
    <text evidence="3">The sequence shown here is derived from an EMBL/GenBank/DDBJ whole genome shotgun (WGS) entry which is preliminary data.</text>
</comment>
<dbReference type="PANTHER" id="PTHR36505">
    <property type="entry name" value="BLR1072 PROTEIN"/>
    <property type="match status" value="1"/>
</dbReference>
<accession>A0AA41Z2S7</accession>
<dbReference type="AlphaFoldDB" id="A0AA41Z2S7"/>
<dbReference type="RefSeq" id="WP_282588138.1">
    <property type="nucleotide sequence ID" value="NZ_JAMOIM010000032.1"/>
</dbReference>
<protein>
    <submittedName>
        <fullName evidence="3">PRC-barrel domain-containing protein</fullName>
    </submittedName>
</protein>
<dbReference type="InterPro" id="IPR027275">
    <property type="entry name" value="PRC-brl_dom"/>
</dbReference>
<feature type="chain" id="PRO_5041386026" evidence="1">
    <location>
        <begin position="25"/>
        <end position="295"/>
    </location>
</feature>
<evidence type="ECO:0000313" key="4">
    <source>
        <dbReference type="Proteomes" id="UP001165667"/>
    </source>
</evidence>
<keyword evidence="1" id="KW-0732">Signal</keyword>
<name>A0AA41Z2S7_9HYPH</name>
<gene>
    <name evidence="3" type="ORF">M8523_27730</name>
</gene>
<reference evidence="3" key="1">
    <citation type="submission" date="2022-05" db="EMBL/GenBank/DDBJ databases">
        <authorList>
            <person name="Pankratov T."/>
        </authorList>
    </citation>
    <scope>NUCLEOTIDE SEQUENCE</scope>
    <source>
        <strain evidence="3">BP6-180914</strain>
    </source>
</reference>
<sequence length="295" mass="31608">MKHIVLFSSIVGCLSLGLPDPTLAAEAIASSTAAATPAADQNNASAAKPADACLQDLRAFNAKIDKDGFQLGGAGYGYGYPAGGWGLGYGYDGYGMGGYRPPVGIGYQNARPGYEVRNLLASANILARQGQQQRCEDLLSTTNVIYNQYALDMRNGKSEMVDGKGWMRQQIDAAQPVTDKTSAMRSDELIGTELRNKKDEELGSVDDLILSPTTGKIAYLIIARGGIFGIDQNYVPVPWTDIKASPNMSILVLDSAKSTMDGAPQVKHNQFLTPEQYTAASQKVDGYWKTHLAAN</sequence>
<feature type="domain" description="PRC-barrel" evidence="2">
    <location>
        <begin position="184"/>
        <end position="244"/>
    </location>
</feature>
<dbReference type="Pfam" id="PF05239">
    <property type="entry name" value="PRC"/>
    <property type="match status" value="1"/>
</dbReference>
<dbReference type="PANTHER" id="PTHR36505:SF1">
    <property type="entry name" value="BLR1072 PROTEIN"/>
    <property type="match status" value="1"/>
</dbReference>
<dbReference type="EMBL" id="JAMOIM010000032">
    <property type="protein sequence ID" value="MCW6511760.1"/>
    <property type="molecule type" value="Genomic_DNA"/>
</dbReference>
<evidence type="ECO:0000259" key="2">
    <source>
        <dbReference type="Pfam" id="PF05239"/>
    </source>
</evidence>
<organism evidence="3 4">
    <name type="scientific">Lichenifustis flavocetrariae</name>
    <dbReference type="NCBI Taxonomy" id="2949735"/>
    <lineage>
        <taxon>Bacteria</taxon>
        <taxon>Pseudomonadati</taxon>
        <taxon>Pseudomonadota</taxon>
        <taxon>Alphaproteobacteria</taxon>
        <taxon>Hyphomicrobiales</taxon>
        <taxon>Lichenihabitantaceae</taxon>
        <taxon>Lichenifustis</taxon>
    </lineage>
</organism>
<dbReference type="SUPFAM" id="SSF50346">
    <property type="entry name" value="PRC-barrel domain"/>
    <property type="match status" value="1"/>
</dbReference>
<keyword evidence="4" id="KW-1185">Reference proteome</keyword>
<evidence type="ECO:0000256" key="1">
    <source>
        <dbReference type="SAM" id="SignalP"/>
    </source>
</evidence>
<dbReference type="Gene3D" id="2.30.30.240">
    <property type="entry name" value="PRC-barrel domain"/>
    <property type="match status" value="1"/>
</dbReference>
<evidence type="ECO:0000313" key="3">
    <source>
        <dbReference type="EMBL" id="MCW6511760.1"/>
    </source>
</evidence>
<proteinExistence type="predicted"/>